<dbReference type="PANTHER" id="PTHR43158:SF2">
    <property type="entry name" value="SKFA PEPTIDE EXPORT ATP-BINDING PROTEIN SKFE"/>
    <property type="match status" value="1"/>
</dbReference>
<dbReference type="Gene3D" id="3.40.50.300">
    <property type="entry name" value="P-loop containing nucleotide triphosphate hydrolases"/>
    <property type="match status" value="1"/>
</dbReference>
<keyword evidence="2" id="KW-0067">ATP-binding</keyword>
<dbReference type="Pfam" id="PF00005">
    <property type="entry name" value="ABC_tran"/>
    <property type="match status" value="1"/>
</dbReference>
<feature type="region of interest" description="Disordered" evidence="3">
    <location>
        <begin position="81"/>
        <end position="174"/>
    </location>
</feature>
<sequence>MGCIDVNGGSFSLPDGRPLLADLLFRVTDAATTALIGANGAGKSTLLRIIRGELRPDEGSVQVDGGLGVMDQFVGTVRTADGAAETVSGRPSRRSNTTASPGSAFATSPGASVSPTPPRPTTSATGRACSPRSRPTAVRNSRSSRAPSRACSSSARHPRPASRRLPTPFARVDS</sequence>
<dbReference type="GO" id="GO:0005524">
    <property type="term" value="F:ATP binding"/>
    <property type="evidence" value="ECO:0007669"/>
    <property type="project" value="UniProtKB-KW"/>
</dbReference>
<dbReference type="PANTHER" id="PTHR43158">
    <property type="entry name" value="SKFA PEPTIDE EXPORT ATP-BINDING PROTEIN SKFE"/>
    <property type="match status" value="1"/>
</dbReference>
<dbReference type="InterPro" id="IPR003439">
    <property type="entry name" value="ABC_transporter-like_ATP-bd"/>
</dbReference>
<dbReference type="SUPFAM" id="SSF52540">
    <property type="entry name" value="P-loop containing nucleoside triphosphate hydrolases"/>
    <property type="match status" value="1"/>
</dbReference>
<evidence type="ECO:0000256" key="3">
    <source>
        <dbReference type="SAM" id="MobiDB-lite"/>
    </source>
</evidence>
<keyword evidence="6" id="KW-1185">Reference proteome</keyword>
<dbReference type="AlphaFoldDB" id="A0A917UQG2"/>
<protein>
    <recommendedName>
        <fullName evidence="4">ABC transporter domain-containing protein</fullName>
    </recommendedName>
</protein>
<evidence type="ECO:0000313" key="5">
    <source>
        <dbReference type="EMBL" id="GGJ76002.1"/>
    </source>
</evidence>
<feature type="domain" description="ABC transporter" evidence="4">
    <location>
        <begin position="22"/>
        <end position="65"/>
    </location>
</feature>
<evidence type="ECO:0000259" key="4">
    <source>
        <dbReference type="Pfam" id="PF00005"/>
    </source>
</evidence>
<evidence type="ECO:0000256" key="2">
    <source>
        <dbReference type="ARBA" id="ARBA00022840"/>
    </source>
</evidence>
<evidence type="ECO:0000313" key="6">
    <source>
        <dbReference type="Proteomes" id="UP000636956"/>
    </source>
</evidence>
<dbReference type="GO" id="GO:0016887">
    <property type="term" value="F:ATP hydrolysis activity"/>
    <property type="evidence" value="ECO:0007669"/>
    <property type="project" value="InterPro"/>
</dbReference>
<gene>
    <name evidence="5" type="ORF">GCM10011372_12840</name>
</gene>
<dbReference type="EMBL" id="BMMD01000005">
    <property type="protein sequence ID" value="GGJ76002.1"/>
    <property type="molecule type" value="Genomic_DNA"/>
</dbReference>
<comment type="caution">
    <text evidence="5">The sequence shown here is derived from an EMBL/GenBank/DDBJ whole genome shotgun (WGS) entry which is preliminary data.</text>
</comment>
<organism evidence="5 6">
    <name type="scientific">Agromyces bauzanensis</name>
    <dbReference type="NCBI Taxonomy" id="1308924"/>
    <lineage>
        <taxon>Bacteria</taxon>
        <taxon>Bacillati</taxon>
        <taxon>Actinomycetota</taxon>
        <taxon>Actinomycetes</taxon>
        <taxon>Micrococcales</taxon>
        <taxon>Microbacteriaceae</taxon>
        <taxon>Agromyces</taxon>
    </lineage>
</organism>
<dbReference type="InterPro" id="IPR027417">
    <property type="entry name" value="P-loop_NTPase"/>
</dbReference>
<feature type="compositionally biased region" description="Low complexity" evidence="3">
    <location>
        <begin position="139"/>
        <end position="155"/>
    </location>
</feature>
<name>A0A917UQG2_9MICO</name>
<dbReference type="Proteomes" id="UP000636956">
    <property type="component" value="Unassembled WGS sequence"/>
</dbReference>
<evidence type="ECO:0000256" key="1">
    <source>
        <dbReference type="ARBA" id="ARBA00022741"/>
    </source>
</evidence>
<reference evidence="5" key="1">
    <citation type="journal article" date="2014" name="Int. J. Syst. Evol. Microbiol.">
        <title>Complete genome sequence of Corynebacterium casei LMG S-19264T (=DSM 44701T), isolated from a smear-ripened cheese.</title>
        <authorList>
            <consortium name="US DOE Joint Genome Institute (JGI-PGF)"/>
            <person name="Walter F."/>
            <person name="Albersmeier A."/>
            <person name="Kalinowski J."/>
            <person name="Ruckert C."/>
        </authorList>
    </citation>
    <scope>NUCLEOTIDE SEQUENCE</scope>
    <source>
        <strain evidence="5">CGMCC 1.8984</strain>
    </source>
</reference>
<feature type="compositionally biased region" description="Polar residues" evidence="3">
    <location>
        <begin position="94"/>
        <end position="113"/>
    </location>
</feature>
<proteinExistence type="predicted"/>
<reference evidence="5" key="2">
    <citation type="submission" date="2020-09" db="EMBL/GenBank/DDBJ databases">
        <authorList>
            <person name="Sun Q."/>
            <person name="Zhou Y."/>
        </authorList>
    </citation>
    <scope>NUCLEOTIDE SEQUENCE</scope>
    <source>
        <strain evidence="5">CGMCC 1.8984</strain>
    </source>
</reference>
<accession>A0A917UQG2</accession>
<keyword evidence="1" id="KW-0547">Nucleotide-binding</keyword>